<comment type="caution">
    <text evidence="3">The sequence shown here is derived from an EMBL/GenBank/DDBJ whole genome shotgun (WGS) entry which is preliminary data.</text>
</comment>
<dbReference type="Proteomes" id="UP000633263">
    <property type="component" value="Unassembled WGS sequence"/>
</dbReference>
<feature type="chain" id="PRO_5046617806" description="DUF2057 domain-containing protein" evidence="2">
    <location>
        <begin position="18"/>
        <end position="233"/>
    </location>
</feature>
<evidence type="ECO:0000256" key="1">
    <source>
        <dbReference type="SAM" id="MobiDB-lite"/>
    </source>
</evidence>
<accession>A0ABQ2CMZ1</accession>
<dbReference type="Pfam" id="PF09829">
    <property type="entry name" value="DUF2057"/>
    <property type="match status" value="1"/>
</dbReference>
<name>A0ABQ2CMZ1_9GAMM</name>
<sequence>MRSLLVIALSCLMVACAQQSHVQLYPGNALPEQQILSVVVPNELEVQSINGQRVSGANAMFGTDDKTLHLQPGEYRINAFYKKGFDIDGGMSHEVVRGRTGVFTIDGKAGERWKLEFDRPRTLEQAKRLETEFQAWAVNISTGERHAAVEGQRNTSLVSNLLGTGQPDDNRSTVAPLDAASPAAEMQRSAAPQPSSVAAETLPHNDATLTTLKQLWHLMSPESRAAFMDWATQ</sequence>
<feature type="region of interest" description="Disordered" evidence="1">
    <location>
        <begin position="159"/>
        <end position="198"/>
    </location>
</feature>
<evidence type="ECO:0008006" key="5">
    <source>
        <dbReference type="Google" id="ProtNLM"/>
    </source>
</evidence>
<gene>
    <name evidence="3" type="ORF">GCM10009083_10670</name>
</gene>
<dbReference type="PROSITE" id="PS51257">
    <property type="entry name" value="PROKAR_LIPOPROTEIN"/>
    <property type="match status" value="1"/>
</dbReference>
<dbReference type="EMBL" id="BMNN01000002">
    <property type="protein sequence ID" value="GGI96031.1"/>
    <property type="molecule type" value="Genomic_DNA"/>
</dbReference>
<feature type="signal peptide" evidence="2">
    <location>
        <begin position="1"/>
        <end position="17"/>
    </location>
</feature>
<dbReference type="InterPro" id="IPR018635">
    <property type="entry name" value="UPF0319"/>
</dbReference>
<proteinExistence type="predicted"/>
<keyword evidence="4" id="KW-1185">Reference proteome</keyword>
<keyword evidence="2" id="KW-0732">Signal</keyword>
<dbReference type="RefSeq" id="WP_188635594.1">
    <property type="nucleotide sequence ID" value="NZ_BMNN01000002.1"/>
</dbReference>
<evidence type="ECO:0000313" key="3">
    <source>
        <dbReference type="EMBL" id="GGI96031.1"/>
    </source>
</evidence>
<evidence type="ECO:0000256" key="2">
    <source>
        <dbReference type="SAM" id="SignalP"/>
    </source>
</evidence>
<evidence type="ECO:0000313" key="4">
    <source>
        <dbReference type="Proteomes" id="UP000633263"/>
    </source>
</evidence>
<reference evidence="4" key="1">
    <citation type="journal article" date="2019" name="Int. J. Syst. Evol. Microbiol.">
        <title>The Global Catalogue of Microorganisms (GCM) 10K type strain sequencing project: providing services to taxonomists for standard genome sequencing and annotation.</title>
        <authorList>
            <consortium name="The Broad Institute Genomics Platform"/>
            <consortium name="The Broad Institute Genome Sequencing Center for Infectious Disease"/>
            <person name="Wu L."/>
            <person name="Ma J."/>
        </authorList>
    </citation>
    <scope>NUCLEOTIDE SEQUENCE [LARGE SCALE GENOMIC DNA]</scope>
    <source>
        <strain evidence="4">JCM 11590</strain>
    </source>
</reference>
<protein>
    <recommendedName>
        <fullName evidence="5">DUF2057 domain-containing protein</fullName>
    </recommendedName>
</protein>
<organism evidence="3 4">
    <name type="scientific">Halopseudomonas pertucinogena</name>
    <dbReference type="NCBI Taxonomy" id="86175"/>
    <lineage>
        <taxon>Bacteria</taxon>
        <taxon>Pseudomonadati</taxon>
        <taxon>Pseudomonadota</taxon>
        <taxon>Gammaproteobacteria</taxon>
        <taxon>Pseudomonadales</taxon>
        <taxon>Pseudomonadaceae</taxon>
        <taxon>Halopseudomonas</taxon>
    </lineage>
</organism>